<comment type="caution">
    <text evidence="2">The sequence shown here is derived from an EMBL/GenBank/DDBJ whole genome shotgun (WGS) entry which is preliminary data.</text>
</comment>
<keyword evidence="1" id="KW-1133">Transmembrane helix</keyword>
<feature type="transmembrane region" description="Helical" evidence="1">
    <location>
        <begin position="12"/>
        <end position="30"/>
    </location>
</feature>
<protein>
    <submittedName>
        <fullName evidence="2">Uncharacterized protein</fullName>
    </submittedName>
</protein>
<reference evidence="2" key="2">
    <citation type="journal article" date="2021" name="Microbiome">
        <title>Successional dynamics and alternative stable states in a saline activated sludge microbial community over 9 years.</title>
        <authorList>
            <person name="Wang Y."/>
            <person name="Ye J."/>
            <person name="Ju F."/>
            <person name="Liu L."/>
            <person name="Boyd J.A."/>
            <person name="Deng Y."/>
            <person name="Parks D.H."/>
            <person name="Jiang X."/>
            <person name="Yin X."/>
            <person name="Woodcroft B.J."/>
            <person name="Tyson G.W."/>
            <person name="Hugenholtz P."/>
            <person name="Polz M.F."/>
            <person name="Zhang T."/>
        </authorList>
    </citation>
    <scope>NUCLEOTIDE SEQUENCE</scope>
    <source>
        <strain evidence="2">HKST-UBA02</strain>
    </source>
</reference>
<keyword evidence="1" id="KW-0472">Membrane</keyword>
<evidence type="ECO:0000313" key="2">
    <source>
        <dbReference type="EMBL" id="MCA9397795.1"/>
    </source>
</evidence>
<evidence type="ECO:0000313" key="3">
    <source>
        <dbReference type="Proteomes" id="UP000699691"/>
    </source>
</evidence>
<dbReference type="Proteomes" id="UP000699691">
    <property type="component" value="Unassembled WGS sequence"/>
</dbReference>
<sequence>MEKVLTIINSNPSIISIIGWLVVFLLGMYAQRNLLKLSLKWKLFKEYTECRESFRKDDLFIVYAEKTGNLIAALTKCKKSTPEEKVIIWTNLIKSEEEELKNIEIYYSKVLDRINLIATTTPKIHLHTERLNSKFNELHSELLRHLFHLRELEGKEFDTKQEIDTVNKLDNMLADFMSSTFNDFDQKIFRLLFGYTFGYNKLPSTNTSTVTVGLKVSDELKTGIWK</sequence>
<keyword evidence="1" id="KW-0812">Transmembrane</keyword>
<proteinExistence type="predicted"/>
<accession>A0A955RXG0</accession>
<dbReference type="EMBL" id="JAGQKY010000146">
    <property type="protein sequence ID" value="MCA9397795.1"/>
    <property type="molecule type" value="Genomic_DNA"/>
</dbReference>
<dbReference type="AlphaFoldDB" id="A0A955RXG0"/>
<gene>
    <name evidence="2" type="ORF">KC573_03115</name>
</gene>
<reference evidence="2" key="1">
    <citation type="submission" date="2020-04" db="EMBL/GenBank/DDBJ databases">
        <authorList>
            <person name="Zhang T."/>
        </authorList>
    </citation>
    <scope>NUCLEOTIDE SEQUENCE</scope>
    <source>
        <strain evidence="2">HKST-UBA02</strain>
    </source>
</reference>
<evidence type="ECO:0000256" key="1">
    <source>
        <dbReference type="SAM" id="Phobius"/>
    </source>
</evidence>
<organism evidence="2 3">
    <name type="scientific">candidate division WWE3 bacterium</name>
    <dbReference type="NCBI Taxonomy" id="2053526"/>
    <lineage>
        <taxon>Bacteria</taxon>
        <taxon>Katanobacteria</taxon>
    </lineage>
</organism>
<name>A0A955RXG0_UNCKA</name>